<evidence type="ECO:0000256" key="2">
    <source>
        <dbReference type="SAM" id="SignalP"/>
    </source>
</evidence>
<dbReference type="InterPro" id="IPR011250">
    <property type="entry name" value="OMP/PagP_B-barrel"/>
</dbReference>
<dbReference type="SUPFAM" id="SSF56925">
    <property type="entry name" value="OMPA-like"/>
    <property type="match status" value="1"/>
</dbReference>
<evidence type="ECO:0000313" key="5">
    <source>
        <dbReference type="EMBL" id="RSD30739.1"/>
    </source>
</evidence>
<reference evidence="5 6" key="1">
    <citation type="submission" date="2018-12" db="EMBL/GenBank/DDBJ databases">
        <title>Genomic taxonomy of the Vibrionaceae family.</title>
        <authorList>
            <person name="Gomez-Gil B."/>
            <person name="Enciso-Ibarra K."/>
        </authorList>
    </citation>
    <scope>NUCLEOTIDE SEQUENCE [LARGE SCALE GENOMIC DNA]</scope>
    <source>
        <strain evidence="5 6">CAIM 594</strain>
    </source>
</reference>
<dbReference type="EMBL" id="RSFA01000054">
    <property type="protein sequence ID" value="RSD30739.1"/>
    <property type="molecule type" value="Genomic_DNA"/>
</dbReference>
<evidence type="ECO:0000256" key="1">
    <source>
        <dbReference type="ARBA" id="ARBA00022729"/>
    </source>
</evidence>
<organism evidence="5 6">
    <name type="scientific">Vibrio pectenicida</name>
    <dbReference type="NCBI Taxonomy" id="62763"/>
    <lineage>
        <taxon>Bacteria</taxon>
        <taxon>Pseudomonadati</taxon>
        <taxon>Pseudomonadota</taxon>
        <taxon>Gammaproteobacteria</taxon>
        <taxon>Vibrionales</taxon>
        <taxon>Vibrionaceae</taxon>
        <taxon>Vibrio</taxon>
    </lineage>
</organism>
<evidence type="ECO:0000313" key="4">
    <source>
        <dbReference type="EMBL" id="NOH73123.1"/>
    </source>
</evidence>
<reference evidence="4 7" key="2">
    <citation type="submission" date="2019-09" db="EMBL/GenBank/DDBJ databases">
        <title>Draft genome sequencing and comparative genomics of hatchery-associated Vibrios.</title>
        <authorList>
            <person name="Kehlet-Delgado H."/>
            <person name="Mueller R.S."/>
        </authorList>
    </citation>
    <scope>NUCLEOTIDE SEQUENCE [LARGE SCALE GENOMIC DNA]</scope>
    <source>
        <strain evidence="4 7">99-46-Y</strain>
    </source>
</reference>
<dbReference type="Proteomes" id="UP000269041">
    <property type="component" value="Unassembled WGS sequence"/>
</dbReference>
<keyword evidence="1 2" id="KW-0732">Signal</keyword>
<dbReference type="OrthoDB" id="5622477at2"/>
<protein>
    <submittedName>
        <fullName evidence="5">Porin family protein</fullName>
    </submittedName>
</protein>
<accession>A0A3R9F7L1</accession>
<name>A0A3R9F7L1_9VIBR</name>
<dbReference type="InterPro" id="IPR027385">
    <property type="entry name" value="Beta-barrel_OMP"/>
</dbReference>
<feature type="domain" description="Outer membrane protein beta-barrel" evidence="3">
    <location>
        <begin position="5"/>
        <end position="165"/>
    </location>
</feature>
<gene>
    <name evidence="5" type="ORF">EJA03_12325</name>
    <name evidence="4" type="ORF">F0225_17525</name>
</gene>
<feature type="signal peptide" evidence="2">
    <location>
        <begin position="1"/>
        <end position="19"/>
    </location>
</feature>
<dbReference type="AlphaFoldDB" id="A0A3R9F7L1"/>
<evidence type="ECO:0000313" key="7">
    <source>
        <dbReference type="Proteomes" id="UP000565719"/>
    </source>
</evidence>
<dbReference type="Pfam" id="PF13505">
    <property type="entry name" value="OMP_b-brl"/>
    <property type="match status" value="1"/>
</dbReference>
<evidence type="ECO:0000259" key="3">
    <source>
        <dbReference type="Pfam" id="PF13505"/>
    </source>
</evidence>
<comment type="caution">
    <text evidence="5">The sequence shown here is derived from an EMBL/GenBank/DDBJ whole genome shotgun (WGS) entry which is preliminary data.</text>
</comment>
<dbReference type="Proteomes" id="UP000565719">
    <property type="component" value="Unassembled WGS sequence"/>
</dbReference>
<evidence type="ECO:0000313" key="6">
    <source>
        <dbReference type="Proteomes" id="UP000269041"/>
    </source>
</evidence>
<feature type="chain" id="PRO_5044600232" evidence="2">
    <location>
        <begin position="20"/>
        <end position="166"/>
    </location>
</feature>
<sequence>MKKSLLALALLSASATVSADSLIYGGASVGQTDLNGESTTSYNVHVGTGILPFIGLEAGYQDLGKFDRVDYNGIKTNLTGSAIYFAAKPSIDFGPLHVYAKAGLHSYNLKADGGFDEDEIDVTYGVGAEYFAAGPVPISFGVSYNVFGMKEDDITNFSLNATIHFL</sequence>
<dbReference type="Gene3D" id="2.40.160.20">
    <property type="match status" value="1"/>
</dbReference>
<dbReference type="RefSeq" id="WP_125321960.1">
    <property type="nucleotide sequence ID" value="NZ_AP024889.1"/>
</dbReference>
<keyword evidence="6" id="KW-1185">Reference proteome</keyword>
<proteinExistence type="predicted"/>
<dbReference type="EMBL" id="VTXC01000066">
    <property type="protein sequence ID" value="NOH73123.1"/>
    <property type="molecule type" value="Genomic_DNA"/>
</dbReference>